<dbReference type="EMBL" id="LT634361">
    <property type="protein sequence ID" value="SFZ81676.1"/>
    <property type="molecule type" value="Genomic_DNA"/>
</dbReference>
<protein>
    <submittedName>
        <fullName evidence="1">Uncharacterized protein</fullName>
    </submittedName>
</protein>
<dbReference type="STRING" id="1349785.GCA_000509405_01062"/>
<evidence type="ECO:0000313" key="2">
    <source>
        <dbReference type="Proteomes" id="UP000231564"/>
    </source>
</evidence>
<dbReference type="GeneID" id="47722777"/>
<evidence type="ECO:0000313" key="1">
    <source>
        <dbReference type="EMBL" id="SFZ81676.1"/>
    </source>
</evidence>
<dbReference type="KEGG" id="tmar:MARIT_1231"/>
<sequence>MARAMFEYTKTILRKVSFNSDLFCKELEKALQRLLPYEVNELTIWLKGFVSNKPELYACMALIEIKQKEKV</sequence>
<dbReference type="RefSeq" id="WP_024741606.1">
    <property type="nucleotide sequence ID" value="NZ_BAUG01000031.1"/>
</dbReference>
<accession>A0A2H1E8Y1</accession>
<dbReference type="OrthoDB" id="840060at2"/>
<dbReference type="Proteomes" id="UP000231564">
    <property type="component" value="Chromosome MARIT"/>
</dbReference>
<proteinExistence type="predicted"/>
<dbReference type="AlphaFoldDB" id="A0A2H1E8Y1"/>
<organism evidence="1 2">
    <name type="scientific">Tenacibaculum maritimum NCIMB 2154</name>
    <dbReference type="NCBI Taxonomy" id="1349785"/>
    <lineage>
        <taxon>Bacteria</taxon>
        <taxon>Pseudomonadati</taxon>
        <taxon>Bacteroidota</taxon>
        <taxon>Flavobacteriia</taxon>
        <taxon>Flavobacteriales</taxon>
        <taxon>Flavobacteriaceae</taxon>
        <taxon>Tenacibaculum</taxon>
    </lineage>
</organism>
<reference evidence="1 2" key="1">
    <citation type="submission" date="2016-11" db="EMBL/GenBank/DDBJ databases">
        <authorList>
            <person name="Jaros S."/>
            <person name="Januszkiewicz K."/>
            <person name="Wedrychowicz H."/>
        </authorList>
    </citation>
    <scope>NUCLEOTIDE SEQUENCE [LARGE SCALE GENOMIC DNA]</scope>
    <source>
        <strain evidence="1">NCIMB 2154T</strain>
    </source>
</reference>
<gene>
    <name evidence="1" type="ORF">MARIT_1231</name>
</gene>
<name>A0A2H1E8Y1_9FLAO</name>
<keyword evidence="2" id="KW-1185">Reference proteome</keyword>